<protein>
    <submittedName>
        <fullName evidence="5">Threonine/serine dehydratase</fullName>
    </submittedName>
</protein>
<comment type="caution">
    <text evidence="5">The sequence shown here is derived from an EMBL/GenBank/DDBJ whole genome shotgun (WGS) entry which is preliminary data.</text>
</comment>
<evidence type="ECO:0000256" key="2">
    <source>
        <dbReference type="ARBA" id="ARBA00022898"/>
    </source>
</evidence>
<dbReference type="Gene3D" id="3.40.50.1100">
    <property type="match status" value="2"/>
</dbReference>
<dbReference type="NCBIfam" id="NF006094">
    <property type="entry name" value="PRK08246.1"/>
    <property type="match status" value="1"/>
</dbReference>
<dbReference type="PANTHER" id="PTHR48078:SF6">
    <property type="entry name" value="L-THREONINE DEHYDRATASE CATABOLIC TDCB"/>
    <property type="match status" value="1"/>
</dbReference>
<organism evidence="5 6">
    <name type="scientific">Nocardioides baculatus</name>
    <dbReference type="NCBI Taxonomy" id="2801337"/>
    <lineage>
        <taxon>Bacteria</taxon>
        <taxon>Bacillati</taxon>
        <taxon>Actinomycetota</taxon>
        <taxon>Actinomycetes</taxon>
        <taxon>Propionibacteriales</taxon>
        <taxon>Nocardioidaceae</taxon>
        <taxon>Nocardioides</taxon>
    </lineage>
</organism>
<keyword evidence="2" id="KW-0663">Pyridoxal phosphate</keyword>
<dbReference type="InterPro" id="IPR050147">
    <property type="entry name" value="Ser/Thr_Dehydratase"/>
</dbReference>
<dbReference type="EMBL" id="JAERSG010000003">
    <property type="protein sequence ID" value="MBL0747919.1"/>
    <property type="molecule type" value="Genomic_DNA"/>
</dbReference>
<dbReference type="Pfam" id="PF00291">
    <property type="entry name" value="PALP"/>
    <property type="match status" value="1"/>
</dbReference>
<evidence type="ECO:0000313" key="5">
    <source>
        <dbReference type="EMBL" id="MBL0747919.1"/>
    </source>
</evidence>
<dbReference type="SUPFAM" id="SSF53686">
    <property type="entry name" value="Tryptophan synthase beta subunit-like PLP-dependent enzymes"/>
    <property type="match status" value="1"/>
</dbReference>
<evidence type="ECO:0000313" key="6">
    <source>
        <dbReference type="Proteomes" id="UP000636918"/>
    </source>
</evidence>
<dbReference type="PANTHER" id="PTHR48078">
    <property type="entry name" value="THREONINE DEHYDRATASE, MITOCHONDRIAL-RELATED"/>
    <property type="match status" value="1"/>
</dbReference>
<sequence>MGAVITRDDVLAARERIGGRVRRTPLLAPSGADPAWLKLEHLQHCGVFKTRGAFNRQLAAIEHGELGDAGIVVASGGNAGLAHAFAARELGVRATVFVPEAAPEVKVQRIRAYGADVVRAGSEYAEALAAAVDFGHAQGAAFAHAYDQPEVAAGAGTLAEELLDDEPSIDTVVVAVGGGGLYAGVAAAVRGRAKVVAVEPETCPTLHRAMAAGEPVDVEVSGVASDSLGARRLGDLAFAAQQAEPPVSVLVTEEAIVEARRRLWSDYRIASEHGAATAYAGLLSGAYSPAVGERVCVVVCGANTDPATLA</sequence>
<reference evidence="5 6" key="1">
    <citation type="submission" date="2021-01" db="EMBL/GenBank/DDBJ databases">
        <title>Genome seq and assembly of Nocardiodes sp. G10.</title>
        <authorList>
            <person name="Chhetri G."/>
        </authorList>
    </citation>
    <scope>NUCLEOTIDE SEQUENCE [LARGE SCALE GENOMIC DNA]</scope>
    <source>
        <strain evidence="5 6">G10</strain>
    </source>
</reference>
<accession>A0ABS1L8A3</accession>
<evidence type="ECO:0000256" key="3">
    <source>
        <dbReference type="ARBA" id="ARBA00023239"/>
    </source>
</evidence>
<dbReference type="Proteomes" id="UP000636918">
    <property type="component" value="Unassembled WGS sequence"/>
</dbReference>
<dbReference type="InterPro" id="IPR001926">
    <property type="entry name" value="TrpB-like_PALP"/>
</dbReference>
<dbReference type="InterPro" id="IPR036052">
    <property type="entry name" value="TrpB-like_PALP_sf"/>
</dbReference>
<feature type="domain" description="Tryptophan synthase beta chain-like PALP" evidence="4">
    <location>
        <begin position="21"/>
        <end position="301"/>
    </location>
</feature>
<evidence type="ECO:0000259" key="4">
    <source>
        <dbReference type="Pfam" id="PF00291"/>
    </source>
</evidence>
<keyword evidence="3" id="KW-0456">Lyase</keyword>
<proteinExistence type="predicted"/>
<keyword evidence="6" id="KW-1185">Reference proteome</keyword>
<gene>
    <name evidence="5" type="ORF">JI751_09885</name>
</gene>
<evidence type="ECO:0000256" key="1">
    <source>
        <dbReference type="ARBA" id="ARBA00001933"/>
    </source>
</evidence>
<comment type="cofactor">
    <cofactor evidence="1">
        <name>pyridoxal 5'-phosphate</name>
        <dbReference type="ChEBI" id="CHEBI:597326"/>
    </cofactor>
</comment>
<name>A0ABS1L8A3_9ACTN</name>